<proteinExistence type="predicted"/>
<protein>
    <submittedName>
        <fullName evidence="1">Uncharacterized protein</fullName>
    </submittedName>
</protein>
<dbReference type="RefSeq" id="WP_143315364.1">
    <property type="nucleotide sequence ID" value="NZ_JACSRA010000023.1"/>
</dbReference>
<reference evidence="1 2" key="1">
    <citation type="submission" date="2020-08" db="EMBL/GenBank/DDBJ databases">
        <title>A Genomic Blueprint of the Chicken Gut Microbiome.</title>
        <authorList>
            <person name="Gilroy R."/>
            <person name="Ravi A."/>
            <person name="Getino M."/>
            <person name="Pursley I."/>
            <person name="Horton D.L."/>
            <person name="Alikhan N.-F."/>
            <person name="Baker D."/>
            <person name="Gharbi K."/>
            <person name="Hall N."/>
            <person name="Watson M."/>
            <person name="Adriaenssens E.M."/>
            <person name="Foster-Nyarko E."/>
            <person name="Jarju S."/>
            <person name="Secka A."/>
            <person name="Antonio M."/>
            <person name="Oren A."/>
            <person name="Chaudhuri R."/>
            <person name="La Ragione R.M."/>
            <person name="Hildebrand F."/>
            <person name="Pallen M.J."/>
        </authorList>
    </citation>
    <scope>NUCLEOTIDE SEQUENCE [LARGE SCALE GENOMIC DNA]</scope>
    <source>
        <strain evidence="1 2">Sa3CVN1</strain>
    </source>
</reference>
<evidence type="ECO:0000313" key="2">
    <source>
        <dbReference type="Proteomes" id="UP000627781"/>
    </source>
</evidence>
<gene>
    <name evidence="1" type="ORF">H9661_13670</name>
</gene>
<sequence length="60" mass="7181">MKTYYDLCLEFAQLCSQLEFLMDSKEKSKSETDIKLYDAKIDRVDKELHELKDFLKSKEV</sequence>
<organism evidence="1 2">
    <name type="scientific">Clostridium cibarium</name>
    <dbReference type="NCBI Taxonomy" id="2762247"/>
    <lineage>
        <taxon>Bacteria</taxon>
        <taxon>Bacillati</taxon>
        <taxon>Bacillota</taxon>
        <taxon>Clostridia</taxon>
        <taxon>Eubacteriales</taxon>
        <taxon>Clostridiaceae</taxon>
        <taxon>Clostridium</taxon>
    </lineage>
</organism>
<name>A0ABR8PW49_9CLOT</name>
<dbReference type="EMBL" id="JACSRA010000023">
    <property type="protein sequence ID" value="MBD7912407.1"/>
    <property type="molecule type" value="Genomic_DNA"/>
</dbReference>
<dbReference type="Proteomes" id="UP000627781">
    <property type="component" value="Unassembled WGS sequence"/>
</dbReference>
<evidence type="ECO:0000313" key="1">
    <source>
        <dbReference type="EMBL" id="MBD7912407.1"/>
    </source>
</evidence>
<keyword evidence="2" id="KW-1185">Reference proteome</keyword>
<comment type="caution">
    <text evidence="1">The sequence shown here is derived from an EMBL/GenBank/DDBJ whole genome shotgun (WGS) entry which is preliminary data.</text>
</comment>
<accession>A0ABR8PW49</accession>